<dbReference type="EMBL" id="CP002551">
    <property type="protein sequence ID" value="ADZ09023.1"/>
    <property type="molecule type" value="Genomic_DNA"/>
</dbReference>
<feature type="coiled-coil region" evidence="1">
    <location>
        <begin position="2"/>
        <end position="36"/>
    </location>
</feature>
<keyword evidence="3" id="KW-1185">Reference proteome</keyword>
<dbReference type="HOGENOM" id="CLU_1202632_0_0_2"/>
<accession>F0TB72</accession>
<organism evidence="2 3">
    <name type="scientific">Methanobacterium lacus (strain AL-21)</name>
    <dbReference type="NCBI Taxonomy" id="877455"/>
    <lineage>
        <taxon>Archaea</taxon>
        <taxon>Methanobacteriati</taxon>
        <taxon>Methanobacteriota</taxon>
        <taxon>Methanomada group</taxon>
        <taxon>Methanobacteria</taxon>
        <taxon>Methanobacteriales</taxon>
        <taxon>Methanobacteriaceae</taxon>
        <taxon>Methanobacterium</taxon>
    </lineage>
</organism>
<dbReference type="KEGG" id="mel:Metbo_0772"/>
<dbReference type="AlphaFoldDB" id="F0TB72"/>
<dbReference type="InterPro" id="IPR029063">
    <property type="entry name" value="SAM-dependent_MTases_sf"/>
</dbReference>
<proteinExistence type="predicted"/>
<dbReference type="STRING" id="877455.Metbo_0772"/>
<evidence type="ECO:0000313" key="3">
    <source>
        <dbReference type="Proteomes" id="UP000007490"/>
    </source>
</evidence>
<dbReference type="eggNOG" id="arCOG02702">
    <property type="taxonomic scope" value="Archaea"/>
</dbReference>
<keyword evidence="1" id="KW-0175">Coiled coil</keyword>
<dbReference type="Gene3D" id="3.40.50.150">
    <property type="entry name" value="Vaccinia Virus protein VP39"/>
    <property type="match status" value="1"/>
</dbReference>
<sequence length="230" mass="26481">MVRSLEIENQNLNSQLKNLETENEDLVKENGILVEKLKILENLENRTLSTDCVRGVSSDAGKAAVLKYILEHVKKDATILDLGFGSGIYGKILRAFDYQTIDGVDVYNKNIQEMGLDRIYDGIFVSNIVDFDFEHYDLIIFGDVLEHIELEAAKDLLSGYIKDNKCEHILVSIPYEYEQEEVYGNQYEKHLQPMANREFMEEQYPYLKLVDEAIMPHNGGTIATYIWSRN</sequence>
<evidence type="ECO:0000256" key="1">
    <source>
        <dbReference type="SAM" id="Coils"/>
    </source>
</evidence>
<evidence type="ECO:0008006" key="4">
    <source>
        <dbReference type="Google" id="ProtNLM"/>
    </source>
</evidence>
<dbReference type="CDD" id="cd02440">
    <property type="entry name" value="AdoMet_MTases"/>
    <property type="match status" value="1"/>
</dbReference>
<gene>
    <name evidence="2" type="ordered locus">Metbo_0772</name>
</gene>
<name>F0TB72_METLA</name>
<dbReference type="Proteomes" id="UP000007490">
    <property type="component" value="Chromosome"/>
</dbReference>
<dbReference type="SUPFAM" id="SSF53335">
    <property type="entry name" value="S-adenosyl-L-methionine-dependent methyltransferases"/>
    <property type="match status" value="1"/>
</dbReference>
<protein>
    <recommendedName>
        <fullName evidence="4">Methyltransferase type 11</fullName>
    </recommendedName>
</protein>
<reference evidence="3" key="1">
    <citation type="submission" date="2011-02" db="EMBL/GenBank/DDBJ databases">
        <title>Complete sequence of Methanobacterium sp. AL-21.</title>
        <authorList>
            <consortium name="US DOE Joint Genome Institute"/>
            <person name="Lucas S."/>
            <person name="Copeland A."/>
            <person name="Lapidus A."/>
            <person name="Cheng J.-F."/>
            <person name="Goodwin L."/>
            <person name="Pitluck S."/>
            <person name="Chertkov O."/>
            <person name="Detter J.C."/>
            <person name="Han C."/>
            <person name="Tapia R."/>
            <person name="Land M."/>
            <person name="Hauser L."/>
            <person name="Kyrpides N."/>
            <person name="Ivanova N."/>
            <person name="Mikhailova N."/>
            <person name="Pagani I."/>
            <person name="Cadillo-Quiroz H."/>
            <person name="Imachi H."/>
            <person name="Zinder S."/>
            <person name="Liu W."/>
            <person name="Woyke T."/>
        </authorList>
    </citation>
    <scope>NUCLEOTIDE SEQUENCE [LARGE SCALE GENOMIC DNA]</scope>
    <source>
        <strain evidence="3">AL-21</strain>
    </source>
</reference>
<reference evidence="2 3" key="2">
    <citation type="journal article" date="2014" name="Int. J. Syst. Evol. Microbiol.">
        <title>Methanobacterium paludis sp. nov. and a novel strain of Methanobacterium lacus isolated from northern peatlands.</title>
        <authorList>
            <person name="Cadillo-Quiroz H."/>
            <person name="Brauer S.L."/>
            <person name="Goodson N."/>
            <person name="Yavitt J.B."/>
            <person name="Zinder S.H."/>
        </authorList>
    </citation>
    <scope>NUCLEOTIDE SEQUENCE [LARGE SCALE GENOMIC DNA]</scope>
    <source>
        <strain evidence="2 3">AL-21</strain>
    </source>
</reference>
<dbReference type="Pfam" id="PF13489">
    <property type="entry name" value="Methyltransf_23"/>
    <property type="match status" value="1"/>
</dbReference>
<evidence type="ECO:0000313" key="2">
    <source>
        <dbReference type="EMBL" id="ADZ09023.1"/>
    </source>
</evidence>